<reference evidence="1 2" key="1">
    <citation type="submission" date="2024-06" db="EMBL/GenBank/DDBJ databases">
        <title>The Natural Products Discovery Center: Release of the First 8490 Sequenced Strains for Exploring Actinobacteria Biosynthetic Diversity.</title>
        <authorList>
            <person name="Kalkreuter E."/>
            <person name="Kautsar S.A."/>
            <person name="Yang D."/>
            <person name="Bader C.D."/>
            <person name="Teijaro C.N."/>
            <person name="Fluegel L."/>
            <person name="Davis C.M."/>
            <person name="Simpson J.R."/>
            <person name="Lauterbach L."/>
            <person name="Steele A.D."/>
            <person name="Gui C."/>
            <person name="Meng S."/>
            <person name="Li G."/>
            <person name="Viehrig K."/>
            <person name="Ye F."/>
            <person name="Su P."/>
            <person name="Kiefer A.F."/>
            <person name="Nichols A."/>
            <person name="Cepeda A.J."/>
            <person name="Yan W."/>
            <person name="Fan B."/>
            <person name="Jiang Y."/>
            <person name="Adhikari A."/>
            <person name="Zheng C.-J."/>
            <person name="Schuster L."/>
            <person name="Cowan T.M."/>
            <person name="Smanski M.J."/>
            <person name="Chevrette M.G."/>
            <person name="De Carvalho L.P.S."/>
            <person name="Shen B."/>
        </authorList>
    </citation>
    <scope>NUCLEOTIDE SEQUENCE [LARGE SCALE GENOMIC DNA]</scope>
    <source>
        <strain evidence="1 2">NPDC001694</strain>
    </source>
</reference>
<proteinExistence type="predicted"/>
<accession>A0ABV1TVU8</accession>
<dbReference type="RefSeq" id="WP_351961887.1">
    <property type="nucleotide sequence ID" value="NZ_JBEOZM010000033.1"/>
</dbReference>
<evidence type="ECO:0000313" key="2">
    <source>
        <dbReference type="Proteomes" id="UP001490365"/>
    </source>
</evidence>
<comment type="caution">
    <text evidence="1">The sequence shown here is derived from an EMBL/GenBank/DDBJ whole genome shotgun (WGS) entry which is preliminary data.</text>
</comment>
<keyword evidence="2" id="KW-1185">Reference proteome</keyword>
<dbReference type="EMBL" id="JBEOZM010000033">
    <property type="protein sequence ID" value="MER6273629.1"/>
    <property type="molecule type" value="Genomic_DNA"/>
</dbReference>
<dbReference type="InterPro" id="IPR038658">
    <property type="entry name" value="SsgB_sf"/>
</dbReference>
<name>A0ABV1TVU8_9ACTN</name>
<sequence length="47" mass="5197">MVRIPLTPPAGRADLMFPWPVVTEFLQRTDAVVSPGTEHVHVDLDAN</sequence>
<dbReference type="Proteomes" id="UP001490365">
    <property type="component" value="Unassembled WGS sequence"/>
</dbReference>
<gene>
    <name evidence="1" type="ORF">ABT211_41185</name>
</gene>
<organism evidence="1 2">
    <name type="scientific">Streptomyces sp. 900105755</name>
    <dbReference type="NCBI Taxonomy" id="3154389"/>
    <lineage>
        <taxon>Bacteria</taxon>
        <taxon>Bacillati</taxon>
        <taxon>Actinomycetota</taxon>
        <taxon>Actinomycetes</taxon>
        <taxon>Kitasatosporales</taxon>
        <taxon>Streptomycetaceae</taxon>
        <taxon>Streptomyces</taxon>
    </lineage>
</organism>
<dbReference type="Gene3D" id="2.30.31.20">
    <property type="entry name" value="Sporulation-specific cell division protein SsgB"/>
    <property type="match status" value="1"/>
</dbReference>
<evidence type="ECO:0000313" key="1">
    <source>
        <dbReference type="EMBL" id="MER6273629.1"/>
    </source>
</evidence>
<protein>
    <submittedName>
        <fullName evidence="1">Uncharacterized protein</fullName>
    </submittedName>
</protein>